<dbReference type="GO" id="GO:0004722">
    <property type="term" value="F:protein serine/threonine phosphatase activity"/>
    <property type="evidence" value="ECO:0007669"/>
    <property type="project" value="UniProtKB-EC"/>
</dbReference>
<dbReference type="STRING" id="905079.L1IAC6"/>
<dbReference type="EnsemblProtists" id="EKX32770">
    <property type="protein sequence ID" value="EKX32770"/>
    <property type="gene ID" value="GUITHDRAFT_121031"/>
</dbReference>
<dbReference type="GeneID" id="17289507"/>
<comment type="cofactor">
    <cofactor evidence="2">
        <name>Mg(2+)</name>
        <dbReference type="ChEBI" id="CHEBI:18420"/>
    </cofactor>
</comment>
<comment type="catalytic activity">
    <reaction evidence="2">
        <text>O-phospho-L-seryl-[protein] + H2O = L-seryl-[protein] + phosphate</text>
        <dbReference type="Rhea" id="RHEA:20629"/>
        <dbReference type="Rhea" id="RHEA-COMP:9863"/>
        <dbReference type="Rhea" id="RHEA-COMP:11604"/>
        <dbReference type="ChEBI" id="CHEBI:15377"/>
        <dbReference type="ChEBI" id="CHEBI:29999"/>
        <dbReference type="ChEBI" id="CHEBI:43474"/>
        <dbReference type="ChEBI" id="CHEBI:83421"/>
        <dbReference type="EC" id="3.1.3.16"/>
    </reaction>
</comment>
<comment type="caution">
    <text evidence="1">Lacks conserved residue(s) required for the propagation of feature annotation.</text>
</comment>
<reference evidence="5 7" key="1">
    <citation type="journal article" date="2012" name="Nature">
        <title>Algal genomes reveal evolutionary mosaicism and the fate of nucleomorphs.</title>
        <authorList>
            <consortium name="DOE Joint Genome Institute"/>
            <person name="Curtis B.A."/>
            <person name="Tanifuji G."/>
            <person name="Burki F."/>
            <person name="Gruber A."/>
            <person name="Irimia M."/>
            <person name="Maruyama S."/>
            <person name="Arias M.C."/>
            <person name="Ball S.G."/>
            <person name="Gile G.H."/>
            <person name="Hirakawa Y."/>
            <person name="Hopkins J.F."/>
            <person name="Kuo A."/>
            <person name="Rensing S.A."/>
            <person name="Schmutz J."/>
            <person name="Symeonidi A."/>
            <person name="Elias M."/>
            <person name="Eveleigh R.J."/>
            <person name="Herman E.K."/>
            <person name="Klute M.J."/>
            <person name="Nakayama T."/>
            <person name="Obornik M."/>
            <person name="Reyes-Prieto A."/>
            <person name="Armbrust E.V."/>
            <person name="Aves S.J."/>
            <person name="Beiko R.G."/>
            <person name="Coutinho P."/>
            <person name="Dacks J.B."/>
            <person name="Durnford D.G."/>
            <person name="Fast N.M."/>
            <person name="Green B.R."/>
            <person name="Grisdale C.J."/>
            <person name="Hempel F."/>
            <person name="Henrissat B."/>
            <person name="Hoppner M.P."/>
            <person name="Ishida K."/>
            <person name="Kim E."/>
            <person name="Koreny L."/>
            <person name="Kroth P.G."/>
            <person name="Liu Y."/>
            <person name="Malik S.B."/>
            <person name="Maier U.G."/>
            <person name="McRose D."/>
            <person name="Mock T."/>
            <person name="Neilson J.A."/>
            <person name="Onodera N.T."/>
            <person name="Poole A.M."/>
            <person name="Pritham E.J."/>
            <person name="Richards T.A."/>
            <person name="Rocap G."/>
            <person name="Roy S.W."/>
            <person name="Sarai C."/>
            <person name="Schaack S."/>
            <person name="Shirato S."/>
            <person name="Slamovits C.H."/>
            <person name="Spencer D.F."/>
            <person name="Suzuki S."/>
            <person name="Worden A.Z."/>
            <person name="Zauner S."/>
            <person name="Barry K."/>
            <person name="Bell C."/>
            <person name="Bharti A.K."/>
            <person name="Crow J.A."/>
            <person name="Grimwood J."/>
            <person name="Kramer R."/>
            <person name="Lindquist E."/>
            <person name="Lucas S."/>
            <person name="Salamov A."/>
            <person name="McFadden G.I."/>
            <person name="Lane C.E."/>
            <person name="Keeling P.J."/>
            <person name="Gray M.W."/>
            <person name="Grigoriev I.V."/>
            <person name="Archibald J.M."/>
        </authorList>
    </citation>
    <scope>NUCLEOTIDE SEQUENCE</scope>
    <source>
        <strain evidence="5 7">CCMP2712</strain>
    </source>
</reference>
<keyword evidence="2" id="KW-0378">Hydrolase</keyword>
<keyword evidence="2" id="KW-0479">Metal-binding</keyword>
<dbReference type="EMBL" id="JH993172">
    <property type="protein sequence ID" value="EKX32770.1"/>
    <property type="molecule type" value="Genomic_DNA"/>
</dbReference>
<evidence type="ECO:0000259" key="3">
    <source>
        <dbReference type="PROSITE" id="PS50095"/>
    </source>
</evidence>
<name>L1IAC6_GUITC</name>
<dbReference type="SUPFAM" id="SSF49723">
    <property type="entry name" value="Lipase/lipooxygenase domain (PLAT/LH2 domain)"/>
    <property type="match status" value="1"/>
</dbReference>
<dbReference type="InterPro" id="IPR036457">
    <property type="entry name" value="PPM-type-like_dom_sf"/>
</dbReference>
<dbReference type="Gene3D" id="3.60.40.10">
    <property type="entry name" value="PPM-type phosphatase domain"/>
    <property type="match status" value="1"/>
</dbReference>
<dbReference type="PANTHER" id="PTHR12320:SF1">
    <property type="entry name" value="PROTEIN PHOSPHATASE PTC7 HOMOLOG"/>
    <property type="match status" value="1"/>
</dbReference>
<dbReference type="PROSITE" id="PS50095">
    <property type="entry name" value="PLAT"/>
    <property type="match status" value="1"/>
</dbReference>
<dbReference type="OrthoDB" id="60843at2759"/>
<dbReference type="RefSeq" id="XP_005819750.1">
    <property type="nucleotide sequence ID" value="XM_005819693.1"/>
</dbReference>
<dbReference type="InterPro" id="IPR039123">
    <property type="entry name" value="PPTC7"/>
</dbReference>
<evidence type="ECO:0000259" key="4">
    <source>
        <dbReference type="PROSITE" id="PS51746"/>
    </source>
</evidence>
<organism evidence="5">
    <name type="scientific">Guillardia theta (strain CCMP2712)</name>
    <name type="common">Cryptophyte</name>
    <dbReference type="NCBI Taxonomy" id="905079"/>
    <lineage>
        <taxon>Eukaryota</taxon>
        <taxon>Cryptophyceae</taxon>
        <taxon>Pyrenomonadales</taxon>
        <taxon>Geminigeraceae</taxon>
        <taxon>Guillardia</taxon>
    </lineage>
</organism>
<dbReference type="SMART" id="SM00308">
    <property type="entry name" value="LH2"/>
    <property type="match status" value="1"/>
</dbReference>
<comment type="catalytic activity">
    <reaction evidence="2">
        <text>O-phospho-L-threonyl-[protein] + H2O = L-threonyl-[protein] + phosphate</text>
        <dbReference type="Rhea" id="RHEA:47004"/>
        <dbReference type="Rhea" id="RHEA-COMP:11060"/>
        <dbReference type="Rhea" id="RHEA-COMP:11605"/>
        <dbReference type="ChEBI" id="CHEBI:15377"/>
        <dbReference type="ChEBI" id="CHEBI:30013"/>
        <dbReference type="ChEBI" id="CHEBI:43474"/>
        <dbReference type="ChEBI" id="CHEBI:61977"/>
        <dbReference type="EC" id="3.1.3.16"/>
    </reaction>
</comment>
<comment type="similarity">
    <text evidence="2">Belongs to the PP2C family.</text>
</comment>
<keyword evidence="7" id="KW-1185">Reference proteome</keyword>
<dbReference type="Gene3D" id="2.60.60.20">
    <property type="entry name" value="PLAT/LH2 domain"/>
    <property type="match status" value="1"/>
</dbReference>
<dbReference type="EC" id="3.1.3.16" evidence="2"/>
<sequence>MKPFATALSHISKNTSVQLREWKCLIENFRFAVQQSQWSRSDYHGRRYHNAGSRSLVSFASSKHGYYKRHPRFVQSTPMVKKVSNERDTYYKLRIHTGDLRGAGTNERVYVRLHGENGSSDQLPLAVELQRAMTVEAILKVQGDLGILERMEVGFVNAEEAEKKQGAGWLLDRVEVTRIDGEGRHFPKAVVFPCQRWIGQSESGSRSGKSVQTLFPMATEQSYPWRWGAHERPVWRKHAGSGDLSLCTVAAAVPHPNKVAKGARGYITREFGYAGEDAFVIVNQGPLQLIAVADGVASWWELGIDAGEYSRLLLSCVKETALEILQQTMMPEAGVGTEEMMRQEPNSEPKYLDPVNLLQQAWDKVRRTPSAAGSCTACILMLDGSTNTVRAANLGDSGFMIVRIISLERRGLPILNTNAFNNVVEIAPESANLPIKTANYSASGQQKVYGRTPPRPRFQLGHHQGTDSPEIAEKIELEVREGDFVIMGTDGLFDNLGEDAIAARILQAYNMMRIDGKVARAVCSWASQALLNDAFNTSLSKTAITPFSIAASEELDLAYSGGKMDDISVLVGMVEHQVQA</sequence>
<dbReference type="Pfam" id="PF01477">
    <property type="entry name" value="PLAT"/>
    <property type="match status" value="1"/>
</dbReference>
<dbReference type="Proteomes" id="UP000011087">
    <property type="component" value="Unassembled WGS sequence"/>
</dbReference>
<dbReference type="InterPro" id="IPR036392">
    <property type="entry name" value="PLAT/LH2_dom_sf"/>
</dbReference>
<evidence type="ECO:0000313" key="6">
    <source>
        <dbReference type="EnsemblProtists" id="EKX32770"/>
    </source>
</evidence>
<dbReference type="PANTHER" id="PTHR12320">
    <property type="entry name" value="PROTEIN PHOSPHATASE 2C"/>
    <property type="match status" value="1"/>
</dbReference>
<dbReference type="AlphaFoldDB" id="L1IAC6"/>
<dbReference type="eggNOG" id="KOG1379">
    <property type="taxonomic scope" value="Eukaryota"/>
</dbReference>
<keyword evidence="2" id="KW-0464">Manganese</keyword>
<comment type="cofactor">
    <cofactor evidence="2">
        <name>Mn(2+)</name>
        <dbReference type="ChEBI" id="CHEBI:29035"/>
    </cofactor>
</comment>
<gene>
    <name evidence="5" type="ORF">GUITHDRAFT_121031</name>
</gene>
<dbReference type="InterPro" id="IPR001024">
    <property type="entry name" value="PLAT/LH2_dom"/>
</dbReference>
<proteinExistence type="inferred from homology"/>
<dbReference type="KEGG" id="gtt:GUITHDRAFT_121031"/>
<reference evidence="7" key="2">
    <citation type="submission" date="2012-11" db="EMBL/GenBank/DDBJ databases">
        <authorList>
            <person name="Kuo A."/>
            <person name="Curtis B.A."/>
            <person name="Tanifuji G."/>
            <person name="Burki F."/>
            <person name="Gruber A."/>
            <person name="Irimia M."/>
            <person name="Maruyama S."/>
            <person name="Arias M.C."/>
            <person name="Ball S.G."/>
            <person name="Gile G.H."/>
            <person name="Hirakawa Y."/>
            <person name="Hopkins J.F."/>
            <person name="Rensing S.A."/>
            <person name="Schmutz J."/>
            <person name="Symeonidi A."/>
            <person name="Elias M."/>
            <person name="Eveleigh R.J."/>
            <person name="Herman E.K."/>
            <person name="Klute M.J."/>
            <person name="Nakayama T."/>
            <person name="Obornik M."/>
            <person name="Reyes-Prieto A."/>
            <person name="Armbrust E.V."/>
            <person name="Aves S.J."/>
            <person name="Beiko R.G."/>
            <person name="Coutinho P."/>
            <person name="Dacks J.B."/>
            <person name="Durnford D.G."/>
            <person name="Fast N.M."/>
            <person name="Green B.R."/>
            <person name="Grisdale C."/>
            <person name="Hempe F."/>
            <person name="Henrissat B."/>
            <person name="Hoppner M.P."/>
            <person name="Ishida K.-I."/>
            <person name="Kim E."/>
            <person name="Koreny L."/>
            <person name="Kroth P.G."/>
            <person name="Liu Y."/>
            <person name="Malik S.-B."/>
            <person name="Maier U.G."/>
            <person name="McRose D."/>
            <person name="Mock T."/>
            <person name="Neilson J.A."/>
            <person name="Onodera N.T."/>
            <person name="Poole A.M."/>
            <person name="Pritham E.J."/>
            <person name="Richards T.A."/>
            <person name="Rocap G."/>
            <person name="Roy S.W."/>
            <person name="Sarai C."/>
            <person name="Schaack S."/>
            <person name="Shirato S."/>
            <person name="Slamovits C.H."/>
            <person name="Spencer D.F."/>
            <person name="Suzuki S."/>
            <person name="Worden A.Z."/>
            <person name="Zauner S."/>
            <person name="Barry K."/>
            <person name="Bell C."/>
            <person name="Bharti A.K."/>
            <person name="Crow J.A."/>
            <person name="Grimwood J."/>
            <person name="Kramer R."/>
            <person name="Lindquist E."/>
            <person name="Lucas S."/>
            <person name="Salamov A."/>
            <person name="McFadden G.I."/>
            <person name="Lane C.E."/>
            <person name="Keeling P.J."/>
            <person name="Gray M.W."/>
            <person name="Grigoriev I.V."/>
            <person name="Archibald J.M."/>
        </authorList>
    </citation>
    <scope>NUCLEOTIDE SEQUENCE</scope>
    <source>
        <strain evidence="7">CCMP2712</strain>
    </source>
</reference>
<evidence type="ECO:0000313" key="7">
    <source>
        <dbReference type="Proteomes" id="UP000011087"/>
    </source>
</evidence>
<evidence type="ECO:0000313" key="5">
    <source>
        <dbReference type="EMBL" id="EKX32770.1"/>
    </source>
</evidence>
<dbReference type="GO" id="GO:0046872">
    <property type="term" value="F:metal ion binding"/>
    <property type="evidence" value="ECO:0007669"/>
    <property type="project" value="UniProtKB-UniRule"/>
</dbReference>
<dbReference type="InterPro" id="IPR001932">
    <property type="entry name" value="PPM-type_phosphatase-like_dom"/>
</dbReference>
<evidence type="ECO:0000256" key="1">
    <source>
        <dbReference type="PROSITE-ProRule" id="PRU00152"/>
    </source>
</evidence>
<dbReference type="PROSITE" id="PS51746">
    <property type="entry name" value="PPM_2"/>
    <property type="match status" value="1"/>
</dbReference>
<dbReference type="HOGENOM" id="CLU_470488_0_0_1"/>
<protein>
    <recommendedName>
        <fullName evidence="2">Protein phosphatase</fullName>
        <ecNumber evidence="2">3.1.3.16</ecNumber>
    </recommendedName>
</protein>
<keyword evidence="2" id="KW-0904">Protein phosphatase</keyword>
<evidence type="ECO:0000256" key="2">
    <source>
        <dbReference type="RuleBase" id="RU366020"/>
    </source>
</evidence>
<dbReference type="SUPFAM" id="SSF81606">
    <property type="entry name" value="PP2C-like"/>
    <property type="match status" value="1"/>
</dbReference>
<keyword evidence="2" id="KW-0460">Magnesium</keyword>
<feature type="domain" description="PPM-type phosphatase" evidence="4">
    <location>
        <begin position="260"/>
        <end position="574"/>
    </location>
</feature>
<dbReference type="PaxDb" id="55529-EKX32770"/>
<feature type="domain" description="PLAT" evidence="3">
    <location>
        <begin position="89"/>
        <end position="212"/>
    </location>
</feature>
<accession>L1IAC6</accession>
<dbReference type="SMART" id="SM00332">
    <property type="entry name" value="PP2Cc"/>
    <property type="match status" value="1"/>
</dbReference>
<dbReference type="OMA" id="WFGEADC"/>
<reference evidence="6" key="3">
    <citation type="submission" date="2016-03" db="UniProtKB">
        <authorList>
            <consortium name="EnsemblProtists"/>
        </authorList>
    </citation>
    <scope>IDENTIFICATION</scope>
</reference>